<evidence type="ECO:0000313" key="4">
    <source>
        <dbReference type="Proteomes" id="UP000570003"/>
    </source>
</evidence>
<keyword evidence="4" id="KW-1185">Reference proteome</keyword>
<sequence length="100" mass="9610">MAGGLSSQERNTMEDARPGGAEPGRTAVTTRGPLPGLIGFLALLVVLLAASYAVGTLAGPVAPGIHPGGPAGTDAGGTGTGGADTGGMDMGGMDMEETSR</sequence>
<dbReference type="RefSeq" id="WP_168438989.1">
    <property type="nucleotide sequence ID" value="NZ_JAAXOU010000107.1"/>
</dbReference>
<evidence type="ECO:0000313" key="3">
    <source>
        <dbReference type="EMBL" id="NKY14776.1"/>
    </source>
</evidence>
<keyword evidence="2" id="KW-0472">Membrane</keyword>
<accession>A0AA44DDA7</accession>
<keyword evidence="2" id="KW-1133">Transmembrane helix</keyword>
<evidence type="ECO:0000256" key="2">
    <source>
        <dbReference type="SAM" id="Phobius"/>
    </source>
</evidence>
<feature type="transmembrane region" description="Helical" evidence="2">
    <location>
        <begin position="34"/>
        <end position="54"/>
    </location>
</feature>
<organism evidence="3 4">
    <name type="scientific">Streptomyces somaliensis (strain ATCC 33201 / DSM 40738 / JCM 12659 / KCTC 9044 / NCTC 11332 / NRRL B-12077 / IP 733)</name>
    <dbReference type="NCBI Taxonomy" id="1134445"/>
    <lineage>
        <taxon>Bacteria</taxon>
        <taxon>Bacillati</taxon>
        <taxon>Actinomycetota</taxon>
        <taxon>Actinomycetes</taxon>
        <taxon>Kitasatosporales</taxon>
        <taxon>Streptomycetaceae</taxon>
        <taxon>Streptomyces</taxon>
    </lineage>
</organism>
<proteinExistence type="predicted"/>
<feature type="region of interest" description="Disordered" evidence="1">
    <location>
        <begin position="1"/>
        <end position="30"/>
    </location>
</feature>
<feature type="compositionally biased region" description="Polar residues" evidence="1">
    <location>
        <begin position="1"/>
        <end position="10"/>
    </location>
</feature>
<feature type="compositionally biased region" description="Gly residues" evidence="1">
    <location>
        <begin position="66"/>
        <end position="90"/>
    </location>
</feature>
<keyword evidence="2" id="KW-0812">Transmembrane</keyword>
<dbReference type="Proteomes" id="UP000570003">
    <property type="component" value="Unassembled WGS sequence"/>
</dbReference>
<feature type="region of interest" description="Disordered" evidence="1">
    <location>
        <begin position="63"/>
        <end position="100"/>
    </location>
</feature>
<gene>
    <name evidence="3" type="ORF">HGA06_11600</name>
</gene>
<reference evidence="3 4" key="1">
    <citation type="submission" date="2020-04" db="EMBL/GenBank/DDBJ databases">
        <title>MicrobeNet Type strains.</title>
        <authorList>
            <person name="Nicholson A.C."/>
        </authorList>
    </citation>
    <scope>NUCLEOTIDE SEQUENCE [LARGE SCALE GENOMIC DNA]</scope>
    <source>
        <strain evidence="3 4">DSM 40738</strain>
    </source>
</reference>
<dbReference type="AlphaFoldDB" id="A0AA44DDA7"/>
<dbReference type="EMBL" id="JAAXOU010000107">
    <property type="protein sequence ID" value="NKY14776.1"/>
    <property type="molecule type" value="Genomic_DNA"/>
</dbReference>
<comment type="caution">
    <text evidence="3">The sequence shown here is derived from an EMBL/GenBank/DDBJ whole genome shotgun (WGS) entry which is preliminary data.</text>
</comment>
<evidence type="ECO:0000256" key="1">
    <source>
        <dbReference type="SAM" id="MobiDB-lite"/>
    </source>
</evidence>
<name>A0AA44DDA7_STRE0</name>
<protein>
    <submittedName>
        <fullName evidence="3">Uncharacterized protein</fullName>
    </submittedName>
</protein>